<evidence type="ECO:0000313" key="2">
    <source>
        <dbReference type="EMBL" id="SOO22512.1"/>
    </source>
</evidence>
<evidence type="ECO:0000313" key="3">
    <source>
        <dbReference type="Proteomes" id="UP000234345"/>
    </source>
</evidence>
<dbReference type="AlphaFoldDB" id="A0A7Z7NF84"/>
<comment type="caution">
    <text evidence="2">The sequence shown here is derived from an EMBL/GenBank/DDBJ whole genome shotgun (WGS) entry which is preliminary data.</text>
</comment>
<feature type="region of interest" description="Disordered" evidence="1">
    <location>
        <begin position="1"/>
        <end position="33"/>
    </location>
</feature>
<sequence length="112" mass="12218">MKSIQARTASATVQNFPPQREPAAQPVRDKTTAQGFNDGFGAPMFQVNAGIASECALSEADVILSYVRRRLEDALTMDRPTRMVEFNYDDIHVLIAMLDMSKALRVAAGATA</sequence>
<feature type="compositionally biased region" description="Polar residues" evidence="1">
    <location>
        <begin position="1"/>
        <end position="17"/>
    </location>
</feature>
<proteinExistence type="predicted"/>
<gene>
    <name evidence="2" type="ORF">XFF6991_150273</name>
</gene>
<protein>
    <submittedName>
        <fullName evidence="2">Uncharacterized protein</fullName>
    </submittedName>
</protein>
<dbReference type="EMBL" id="OCZC01000043">
    <property type="protein sequence ID" value="SOO22512.1"/>
    <property type="molecule type" value="Genomic_DNA"/>
</dbReference>
<name>A0A7Z7NF84_XANCH</name>
<reference evidence="2 3" key="1">
    <citation type="submission" date="2017-10" db="EMBL/GenBank/DDBJ databases">
        <authorList>
            <person name="Regsiter A."/>
            <person name="William W."/>
        </authorList>
    </citation>
    <scope>NUCLEOTIDE SEQUENCE [LARGE SCALE GENOMIC DNA]</scope>
    <source>
        <strain evidence="2 3">CFBP6991</strain>
    </source>
</reference>
<evidence type="ECO:0000256" key="1">
    <source>
        <dbReference type="SAM" id="MobiDB-lite"/>
    </source>
</evidence>
<accession>A0A7Z7NF84</accession>
<organism evidence="2 3">
    <name type="scientific">Xanthomonas campestris pv. phaseoli</name>
    <dbReference type="NCBI Taxonomy" id="317013"/>
    <lineage>
        <taxon>Bacteria</taxon>
        <taxon>Pseudomonadati</taxon>
        <taxon>Pseudomonadota</taxon>
        <taxon>Gammaproteobacteria</taxon>
        <taxon>Lysobacterales</taxon>
        <taxon>Lysobacteraceae</taxon>
        <taxon>Xanthomonas</taxon>
    </lineage>
</organism>
<dbReference type="Proteomes" id="UP000234345">
    <property type="component" value="Unassembled WGS sequence"/>
</dbReference>
<dbReference type="RefSeq" id="WP_099802399.1">
    <property type="nucleotide sequence ID" value="NZ_OCZC01000043.1"/>
</dbReference>